<dbReference type="EMBL" id="CM029054">
    <property type="protein sequence ID" value="KAG2543923.1"/>
    <property type="molecule type" value="Genomic_DNA"/>
</dbReference>
<proteinExistence type="predicted"/>
<dbReference type="Proteomes" id="UP000823388">
    <property type="component" value="Chromosome 9N"/>
</dbReference>
<protein>
    <submittedName>
        <fullName evidence="2">Uncharacterized protein</fullName>
    </submittedName>
</protein>
<evidence type="ECO:0000256" key="1">
    <source>
        <dbReference type="SAM" id="MobiDB-lite"/>
    </source>
</evidence>
<organism evidence="2 3">
    <name type="scientific">Panicum virgatum</name>
    <name type="common">Blackwell switchgrass</name>
    <dbReference type="NCBI Taxonomy" id="38727"/>
    <lineage>
        <taxon>Eukaryota</taxon>
        <taxon>Viridiplantae</taxon>
        <taxon>Streptophyta</taxon>
        <taxon>Embryophyta</taxon>
        <taxon>Tracheophyta</taxon>
        <taxon>Spermatophyta</taxon>
        <taxon>Magnoliopsida</taxon>
        <taxon>Liliopsida</taxon>
        <taxon>Poales</taxon>
        <taxon>Poaceae</taxon>
        <taxon>PACMAD clade</taxon>
        <taxon>Panicoideae</taxon>
        <taxon>Panicodae</taxon>
        <taxon>Paniceae</taxon>
        <taxon>Panicinae</taxon>
        <taxon>Panicum</taxon>
        <taxon>Panicum sect. Hiantes</taxon>
    </lineage>
</organism>
<sequence length="193" mass="21109">MFRTAPPGRALPSSFSFPIDSSSRAFQRSRSASDSLIESLDSGAVNLRYVPIQLRWRSVDEAGVRNKPKQVDRGNEKFHETRDVPLTGDPHRSGFGKIPKTTRWRAPPPCPIHEGVLGVDPGRTTPGEIIDNGEDGDWKQCSDGIQPPPSSTPDHLGFDNPPPTTAPPPHFESISRFVGFFQSSESPSSPPKT</sequence>
<reference evidence="2" key="1">
    <citation type="submission" date="2020-05" db="EMBL/GenBank/DDBJ databases">
        <title>WGS assembly of Panicum virgatum.</title>
        <authorList>
            <person name="Lovell J.T."/>
            <person name="Jenkins J."/>
            <person name="Shu S."/>
            <person name="Juenger T.E."/>
            <person name="Schmutz J."/>
        </authorList>
    </citation>
    <scope>NUCLEOTIDE SEQUENCE</scope>
    <source>
        <strain evidence="2">AP13</strain>
    </source>
</reference>
<feature type="compositionally biased region" description="Pro residues" evidence="1">
    <location>
        <begin position="160"/>
        <end position="170"/>
    </location>
</feature>
<accession>A0A8T0N4T9</accession>
<keyword evidence="3" id="KW-1185">Reference proteome</keyword>
<dbReference type="AlphaFoldDB" id="A0A8T0N4T9"/>
<evidence type="ECO:0000313" key="3">
    <source>
        <dbReference type="Proteomes" id="UP000823388"/>
    </source>
</evidence>
<gene>
    <name evidence="2" type="ORF">PVAP13_9NG777554</name>
</gene>
<evidence type="ECO:0000313" key="2">
    <source>
        <dbReference type="EMBL" id="KAG2543923.1"/>
    </source>
</evidence>
<comment type="caution">
    <text evidence="2">The sequence shown here is derived from an EMBL/GenBank/DDBJ whole genome shotgun (WGS) entry which is preliminary data.</text>
</comment>
<name>A0A8T0N4T9_PANVG</name>
<feature type="region of interest" description="Disordered" evidence="1">
    <location>
        <begin position="81"/>
        <end position="172"/>
    </location>
</feature>